<name>A0ABQ2MX88_9MICO</name>
<evidence type="ECO:0000313" key="3">
    <source>
        <dbReference type="Proteomes" id="UP000638043"/>
    </source>
</evidence>
<protein>
    <submittedName>
        <fullName evidence="2">Uncharacterized protein</fullName>
    </submittedName>
</protein>
<feature type="compositionally biased region" description="Low complexity" evidence="1">
    <location>
        <begin position="212"/>
        <end position="225"/>
    </location>
</feature>
<sequence>MTQNYGETASSATATDSPSGKADAAKQEAAEVASTAREEAGDVLGTAQEEATNVAHEARAQAKEVYAQTRQELMDQAAQQQRRVAEGLRAIGDELQSMARGAENPGIGADLVGQASTRVSDASAWLSQRDPGGLVNEVKAFARRKPGVFIGGALVAGVLAGRLTRSLAESASEHGADDGSPRAGSPDEVATRPTPPVPPATTVPPQAPVVPPTTAAPGVPGAAAGLDEPTPVYDSSRAASPAVDPAIVRGERADDR</sequence>
<evidence type="ECO:0000313" key="2">
    <source>
        <dbReference type="EMBL" id="GGO59208.1"/>
    </source>
</evidence>
<dbReference type="EMBL" id="BMMQ01000001">
    <property type="protein sequence ID" value="GGO59208.1"/>
    <property type="molecule type" value="Genomic_DNA"/>
</dbReference>
<feature type="compositionally biased region" description="Pro residues" evidence="1">
    <location>
        <begin position="193"/>
        <end position="211"/>
    </location>
</feature>
<accession>A0ABQ2MX88</accession>
<reference evidence="3" key="1">
    <citation type="journal article" date="2019" name="Int. J. Syst. Evol. Microbiol.">
        <title>The Global Catalogue of Microorganisms (GCM) 10K type strain sequencing project: providing services to taxonomists for standard genome sequencing and annotation.</title>
        <authorList>
            <consortium name="The Broad Institute Genomics Platform"/>
            <consortium name="The Broad Institute Genome Sequencing Center for Infectious Disease"/>
            <person name="Wu L."/>
            <person name="Ma J."/>
        </authorList>
    </citation>
    <scope>NUCLEOTIDE SEQUENCE [LARGE SCALE GENOMIC DNA]</scope>
    <source>
        <strain evidence="3">CGMCC 4.7181</strain>
    </source>
</reference>
<feature type="region of interest" description="Disordered" evidence="1">
    <location>
        <begin position="1"/>
        <end position="61"/>
    </location>
</feature>
<feature type="compositionally biased region" description="Low complexity" evidence="1">
    <location>
        <begin position="8"/>
        <end position="17"/>
    </location>
</feature>
<dbReference type="Proteomes" id="UP000638043">
    <property type="component" value="Unassembled WGS sequence"/>
</dbReference>
<comment type="caution">
    <text evidence="2">The sequence shown here is derived from an EMBL/GenBank/DDBJ whole genome shotgun (WGS) entry which is preliminary data.</text>
</comment>
<proteinExistence type="predicted"/>
<dbReference type="RefSeq" id="WP_188699475.1">
    <property type="nucleotide sequence ID" value="NZ_BMMQ01000001.1"/>
</dbReference>
<keyword evidence="3" id="KW-1185">Reference proteome</keyword>
<feature type="region of interest" description="Disordered" evidence="1">
    <location>
        <begin position="168"/>
        <end position="256"/>
    </location>
</feature>
<organism evidence="2 3">
    <name type="scientific">Microbacterium nanhaiense</name>
    <dbReference type="NCBI Taxonomy" id="1301026"/>
    <lineage>
        <taxon>Bacteria</taxon>
        <taxon>Bacillati</taxon>
        <taxon>Actinomycetota</taxon>
        <taxon>Actinomycetes</taxon>
        <taxon>Micrococcales</taxon>
        <taxon>Microbacteriaceae</taxon>
        <taxon>Microbacterium</taxon>
    </lineage>
</organism>
<gene>
    <name evidence="2" type="ORF">GCM10010910_01630</name>
</gene>
<feature type="compositionally biased region" description="Basic and acidic residues" evidence="1">
    <location>
        <begin position="171"/>
        <end position="180"/>
    </location>
</feature>
<evidence type="ECO:0000256" key="1">
    <source>
        <dbReference type="SAM" id="MobiDB-lite"/>
    </source>
</evidence>